<dbReference type="Proteomes" id="UP000321062">
    <property type="component" value="Chromosome"/>
</dbReference>
<dbReference type="PANTHER" id="PTHR34295">
    <property type="entry name" value="BIOTIN TRANSPORTER BIOY"/>
    <property type="match status" value="1"/>
</dbReference>
<gene>
    <name evidence="3" type="ORF">FNA67_14745</name>
</gene>
<keyword evidence="2" id="KW-0813">Transport</keyword>
<comment type="similarity">
    <text evidence="1 2">Belongs to the BioY family.</text>
</comment>
<dbReference type="GO" id="GO:0015225">
    <property type="term" value="F:biotin transmembrane transporter activity"/>
    <property type="evidence" value="ECO:0007669"/>
    <property type="project" value="UniProtKB-UniRule"/>
</dbReference>
<dbReference type="InterPro" id="IPR003784">
    <property type="entry name" value="BioY"/>
</dbReference>
<keyword evidence="4" id="KW-1185">Reference proteome</keyword>
<evidence type="ECO:0000313" key="4">
    <source>
        <dbReference type="Proteomes" id="UP000321062"/>
    </source>
</evidence>
<accession>A0A5B9DQ59</accession>
<dbReference type="Pfam" id="PF02632">
    <property type="entry name" value="BioY"/>
    <property type="match status" value="1"/>
</dbReference>
<reference evidence="3 4" key="1">
    <citation type="journal article" date="2015" name="Int. J. Syst. Evol. Microbiol.">
        <title>Youhaiella tibetensis gen. nov., sp. nov., isolated from subsurface sediment.</title>
        <authorList>
            <person name="Wang Y.X."/>
            <person name="Huang F.Q."/>
            <person name="Nogi Y."/>
            <person name="Pang S.J."/>
            <person name="Wang P.K."/>
            <person name="Lv J."/>
        </authorList>
    </citation>
    <scope>NUCLEOTIDE SEQUENCE [LARGE SCALE GENOMIC DNA]</scope>
    <source>
        <strain evidence="4">fig4</strain>
    </source>
</reference>
<comment type="subcellular location">
    <subcellularLocation>
        <location evidence="2">Cell membrane</location>
        <topology evidence="2">Multi-pass membrane protein</topology>
    </subcellularLocation>
</comment>
<dbReference type="OrthoDB" id="9803495at2"/>
<keyword evidence="2" id="KW-0472">Membrane</keyword>
<organism evidence="3 4">
    <name type="scientific">Paradevosia tibetensis</name>
    <dbReference type="NCBI Taxonomy" id="1447062"/>
    <lineage>
        <taxon>Bacteria</taxon>
        <taxon>Pseudomonadati</taxon>
        <taxon>Pseudomonadota</taxon>
        <taxon>Alphaproteobacteria</taxon>
        <taxon>Hyphomicrobiales</taxon>
        <taxon>Devosiaceae</taxon>
        <taxon>Paradevosia</taxon>
    </lineage>
</organism>
<name>A0A5B9DQ59_9HYPH</name>
<dbReference type="KEGG" id="yti:FNA67_14745"/>
<dbReference type="PANTHER" id="PTHR34295:SF1">
    <property type="entry name" value="BIOTIN TRANSPORTER BIOY"/>
    <property type="match status" value="1"/>
</dbReference>
<protein>
    <recommendedName>
        <fullName evidence="2">Biotin transporter</fullName>
    </recommendedName>
</protein>
<sequence>MSGIDTSTLRRAGDPLALGTRSLAVKAAAVVAGTAVLALSSQVEVPMVPVPMTMQTLAVTLVGALYGWRLGAITVMAWLMEAMIGLPVLAGGAAGFAHFAGPTAGYLWVFPVVAALVGWLAERGWSGSNVVRSFLAAAMGNALCFVVGGAYLASMIGFEQALAAGVTPFIVGAVLKSGLHAAALKGIDTVQARRS</sequence>
<keyword evidence="2" id="KW-1003">Cell membrane</keyword>
<dbReference type="AlphaFoldDB" id="A0A5B9DQ59"/>
<evidence type="ECO:0000256" key="2">
    <source>
        <dbReference type="PIRNR" id="PIRNR016661"/>
    </source>
</evidence>
<evidence type="ECO:0000256" key="1">
    <source>
        <dbReference type="ARBA" id="ARBA00010692"/>
    </source>
</evidence>
<proteinExistence type="inferred from homology"/>
<dbReference type="RefSeq" id="WP_147656585.1">
    <property type="nucleotide sequence ID" value="NZ_BMFM01000001.1"/>
</dbReference>
<dbReference type="Gene3D" id="1.10.1760.20">
    <property type="match status" value="1"/>
</dbReference>
<dbReference type="GO" id="GO:0005886">
    <property type="term" value="C:plasma membrane"/>
    <property type="evidence" value="ECO:0007669"/>
    <property type="project" value="UniProtKB-SubCell"/>
</dbReference>
<dbReference type="PIRSF" id="PIRSF016661">
    <property type="entry name" value="BioY"/>
    <property type="match status" value="1"/>
</dbReference>
<evidence type="ECO:0000313" key="3">
    <source>
        <dbReference type="EMBL" id="QEE21367.1"/>
    </source>
</evidence>
<dbReference type="EMBL" id="CP041690">
    <property type="protein sequence ID" value="QEE21367.1"/>
    <property type="molecule type" value="Genomic_DNA"/>
</dbReference>